<dbReference type="Pfam" id="PF05236">
    <property type="entry name" value="TAF4"/>
    <property type="match status" value="1"/>
</dbReference>
<dbReference type="GO" id="GO:0016251">
    <property type="term" value="F:RNA polymerase II general transcription initiation factor activity"/>
    <property type="evidence" value="ECO:0007669"/>
    <property type="project" value="TreeGrafter"/>
</dbReference>
<dbReference type="GO" id="GO:0046982">
    <property type="term" value="F:protein heterodimerization activity"/>
    <property type="evidence" value="ECO:0007669"/>
    <property type="project" value="InterPro"/>
</dbReference>
<dbReference type="InterPro" id="IPR007900">
    <property type="entry name" value="TAF4_C"/>
</dbReference>
<feature type="domain" description="Transcription initiation factor TFIID component TAF4 C-terminal" evidence="10">
    <location>
        <begin position="48"/>
        <end position="285"/>
    </location>
</feature>
<dbReference type="GO" id="GO:0006367">
    <property type="term" value="P:transcription initiation at RNA polymerase II promoter"/>
    <property type="evidence" value="ECO:0007669"/>
    <property type="project" value="TreeGrafter"/>
</dbReference>
<evidence type="ECO:0000256" key="5">
    <source>
        <dbReference type="ARBA" id="ARBA00023163"/>
    </source>
</evidence>
<dbReference type="STRING" id="763665.A0A2G5BFJ5"/>
<sequence>MIFGGGLPHHAPRSAHDAPALSSHVIDGVVVARDRRLSSAVAIAPAIEVRIARICRSAHIGAVAADVAPCLALALQQRLRTFMERVSAAAHHRTRTQTLPPPPLDPATRLPLYKITPNQDVRRQLLIVERADRLREQTRRATRDREQELHDEPAASEDADGEPRAQTSKRSRKKDDATEPPTYNSKNMPEDVQSRISNLTALRAAGGVRKSWMTAAAERPATPDAPESPAPLAHRRSHSSQGAASDDDVPTPTTSRPLRTAAFSAPLLVTVRDCLFSLERERLGSVRVARGGGERVLIQAYSKYGLT</sequence>
<dbReference type="AlphaFoldDB" id="A0A2G5BFJ5"/>
<reference evidence="11 12" key="1">
    <citation type="journal article" date="2015" name="Genome Biol. Evol.">
        <title>Phylogenomic analyses indicate that early fungi evolved digesting cell walls of algal ancestors of land plants.</title>
        <authorList>
            <person name="Chang Y."/>
            <person name="Wang S."/>
            <person name="Sekimoto S."/>
            <person name="Aerts A.L."/>
            <person name="Choi C."/>
            <person name="Clum A."/>
            <person name="LaButti K.M."/>
            <person name="Lindquist E.A."/>
            <person name="Yee Ngan C."/>
            <person name="Ohm R.A."/>
            <person name="Salamov A.A."/>
            <person name="Grigoriev I.V."/>
            <person name="Spatafora J.W."/>
            <person name="Berbee M.L."/>
        </authorList>
    </citation>
    <scope>NUCLEOTIDE SEQUENCE [LARGE SCALE GENOMIC DNA]</scope>
    <source>
        <strain evidence="11 12">NRRL 1564</strain>
    </source>
</reference>
<comment type="function">
    <text evidence="7">Functions as a component of the DNA-binding general transcription factor complex TFIID. Binding of TFIID to a promoter (with or without TATA element) is the initial step in pre-initiation complex (PIC) formation. TFIID plays a key role in the regulation of gene expression by RNA polymerase II through different activities such as transcription activator interaction, core promoter recognition and selectivity, TFIIA and TFIIB interaction, chromatin modification (histone acetylation by TAF1), facilitation of DNA opening and initiation of transcription.</text>
</comment>
<evidence type="ECO:0000256" key="6">
    <source>
        <dbReference type="ARBA" id="ARBA00023242"/>
    </source>
</evidence>
<evidence type="ECO:0000259" key="10">
    <source>
        <dbReference type="Pfam" id="PF05236"/>
    </source>
</evidence>
<evidence type="ECO:0000256" key="9">
    <source>
        <dbReference type="SAM" id="MobiDB-lite"/>
    </source>
</evidence>
<dbReference type="CDD" id="cd08045">
    <property type="entry name" value="HFD_TAF4"/>
    <property type="match status" value="1"/>
</dbReference>
<dbReference type="PANTHER" id="PTHR15138:SF14">
    <property type="entry name" value="TRANSCRIPTION INITIATION FACTOR TFIID SUBUNIT 4"/>
    <property type="match status" value="1"/>
</dbReference>
<dbReference type="InterPro" id="IPR045144">
    <property type="entry name" value="TAF4"/>
</dbReference>
<evidence type="ECO:0000256" key="2">
    <source>
        <dbReference type="ARBA" id="ARBA00006178"/>
    </source>
</evidence>
<dbReference type="EMBL" id="KZ303492">
    <property type="protein sequence ID" value="PIA17796.1"/>
    <property type="molecule type" value="Genomic_DNA"/>
</dbReference>
<comment type="subcellular location">
    <subcellularLocation>
        <location evidence="1">Nucleus</location>
    </subcellularLocation>
</comment>
<comment type="similarity">
    <text evidence="2">Belongs to the TAF4 family.</text>
</comment>
<evidence type="ECO:0000256" key="1">
    <source>
        <dbReference type="ARBA" id="ARBA00004123"/>
    </source>
</evidence>
<keyword evidence="5" id="KW-0804">Transcription</keyword>
<feature type="region of interest" description="Disordered" evidence="9">
    <location>
        <begin position="214"/>
        <end position="258"/>
    </location>
</feature>
<keyword evidence="12" id="KW-1185">Reference proteome</keyword>
<dbReference type="Proteomes" id="UP000242474">
    <property type="component" value="Unassembled WGS sequence"/>
</dbReference>
<accession>A0A2G5BFJ5</accession>
<dbReference type="OrthoDB" id="21060at2759"/>
<keyword evidence="6" id="KW-0539">Nucleus</keyword>
<feature type="compositionally biased region" description="Basic and acidic residues" evidence="9">
    <location>
        <begin position="137"/>
        <end position="153"/>
    </location>
</feature>
<name>A0A2G5BFJ5_COERN</name>
<dbReference type="GO" id="GO:0005669">
    <property type="term" value="C:transcription factor TFIID complex"/>
    <property type="evidence" value="ECO:0007669"/>
    <property type="project" value="InterPro"/>
</dbReference>
<proteinExistence type="inferred from homology"/>
<feature type="region of interest" description="Disordered" evidence="9">
    <location>
        <begin position="137"/>
        <end position="193"/>
    </location>
</feature>
<evidence type="ECO:0000313" key="12">
    <source>
        <dbReference type="Proteomes" id="UP000242474"/>
    </source>
</evidence>
<keyword evidence="4" id="KW-0805">Transcription regulation</keyword>
<dbReference type="InterPro" id="IPR009072">
    <property type="entry name" value="Histone-fold"/>
</dbReference>
<evidence type="ECO:0000256" key="4">
    <source>
        <dbReference type="ARBA" id="ARBA00023015"/>
    </source>
</evidence>
<feature type="region of interest" description="Disordered" evidence="9">
    <location>
        <begin position="91"/>
        <end position="110"/>
    </location>
</feature>
<evidence type="ECO:0000256" key="7">
    <source>
        <dbReference type="ARBA" id="ARBA00025346"/>
    </source>
</evidence>
<protein>
    <recommendedName>
        <fullName evidence="3">Transcription initiation factor TFIID subunit 4</fullName>
    </recommendedName>
    <alternativeName>
        <fullName evidence="8">TBP-associated factor 4</fullName>
    </alternativeName>
</protein>
<evidence type="ECO:0000256" key="8">
    <source>
        <dbReference type="ARBA" id="ARBA00031747"/>
    </source>
</evidence>
<evidence type="ECO:0000313" key="11">
    <source>
        <dbReference type="EMBL" id="PIA17796.1"/>
    </source>
</evidence>
<dbReference type="PANTHER" id="PTHR15138">
    <property type="entry name" value="TRANSCRIPTION INITIATION FACTOR TFIID SUBUNIT 4"/>
    <property type="match status" value="1"/>
</dbReference>
<dbReference type="GO" id="GO:0003677">
    <property type="term" value="F:DNA binding"/>
    <property type="evidence" value="ECO:0007669"/>
    <property type="project" value="TreeGrafter"/>
</dbReference>
<gene>
    <name evidence="11" type="ORF">COEREDRAFT_91529</name>
</gene>
<evidence type="ECO:0000256" key="3">
    <source>
        <dbReference type="ARBA" id="ARBA00017306"/>
    </source>
</evidence>
<organism evidence="11 12">
    <name type="scientific">Coemansia reversa (strain ATCC 12441 / NRRL 1564)</name>
    <dbReference type="NCBI Taxonomy" id="763665"/>
    <lineage>
        <taxon>Eukaryota</taxon>
        <taxon>Fungi</taxon>
        <taxon>Fungi incertae sedis</taxon>
        <taxon>Zoopagomycota</taxon>
        <taxon>Kickxellomycotina</taxon>
        <taxon>Kickxellomycetes</taxon>
        <taxon>Kickxellales</taxon>
        <taxon>Kickxellaceae</taxon>
        <taxon>Coemansia</taxon>
    </lineage>
</organism>
<dbReference type="Gene3D" id="1.10.20.10">
    <property type="entry name" value="Histone, subunit A"/>
    <property type="match status" value="1"/>
</dbReference>